<proteinExistence type="predicted"/>
<dbReference type="EMBL" id="NPEA01000017">
    <property type="protein sequence ID" value="PJZ75294.1"/>
    <property type="molecule type" value="Genomic_DNA"/>
</dbReference>
<dbReference type="Proteomes" id="UP000231843">
    <property type="component" value="Unassembled WGS sequence"/>
</dbReference>
<sequence length="171" mass="19861">MDGIWKDLKSRGKIKTPLEIVDNLFKTLPGDVDNLVSYSIQKVNYFPEEVTYTTSSPITSIAMNSFVARKDPHPEFGYDPNASASKEHIRFRLLLFPTSNEEITIELFKVKFPILFYPLQIFCDEHTFPEMKKYFDNNKLIATNEKDFTNKILQIVSSETTFSIIQRLMSF</sequence>
<comment type="caution">
    <text evidence="1">The sequence shown here is derived from an EMBL/GenBank/DDBJ whole genome shotgun (WGS) entry which is preliminary data.</text>
</comment>
<accession>A0A2M9ZTH2</accession>
<keyword evidence="2" id="KW-1185">Reference proteome</keyword>
<evidence type="ECO:0000313" key="2">
    <source>
        <dbReference type="Proteomes" id="UP000231843"/>
    </source>
</evidence>
<dbReference type="OrthoDB" id="346035at2"/>
<dbReference type="AlphaFoldDB" id="A0A2M9ZTH2"/>
<dbReference type="RefSeq" id="WP_100770240.1">
    <property type="nucleotide sequence ID" value="NZ_NPEA01000017.1"/>
</dbReference>
<evidence type="ECO:0000313" key="1">
    <source>
        <dbReference type="EMBL" id="PJZ75294.1"/>
    </source>
</evidence>
<gene>
    <name evidence="1" type="ORF">CH365_19635</name>
</gene>
<protein>
    <submittedName>
        <fullName evidence="1">Uncharacterized protein</fullName>
    </submittedName>
</protein>
<reference evidence="1 2" key="1">
    <citation type="submission" date="2017-07" db="EMBL/GenBank/DDBJ databases">
        <title>Leptospira spp. isolated from tropical soils.</title>
        <authorList>
            <person name="Thibeaux R."/>
            <person name="Iraola G."/>
            <person name="Ferres I."/>
            <person name="Bierque E."/>
            <person name="Girault D."/>
            <person name="Soupe-Gilbert M.-E."/>
            <person name="Picardeau M."/>
            <person name="Goarant C."/>
        </authorList>
    </citation>
    <scope>NUCLEOTIDE SEQUENCE [LARGE SCALE GENOMIC DNA]</scope>
    <source>
        <strain evidence="1 2">ES4-C-A1</strain>
    </source>
</reference>
<name>A0A2M9ZTH2_9LEPT</name>
<organism evidence="1 2">
    <name type="scientific">Leptospira neocaledonica</name>
    <dbReference type="NCBI Taxonomy" id="2023192"/>
    <lineage>
        <taxon>Bacteria</taxon>
        <taxon>Pseudomonadati</taxon>
        <taxon>Spirochaetota</taxon>
        <taxon>Spirochaetia</taxon>
        <taxon>Leptospirales</taxon>
        <taxon>Leptospiraceae</taxon>
        <taxon>Leptospira</taxon>
    </lineage>
</organism>